<dbReference type="InterPro" id="IPR052035">
    <property type="entry name" value="ZnF_BED_domain_contain"/>
</dbReference>
<dbReference type="PANTHER" id="PTHR46481:SF4">
    <property type="entry name" value="ZINC FINGER BED DOMAIN-CONTAINING PROTEIN 4"/>
    <property type="match status" value="1"/>
</dbReference>
<name>A0A6A4TBD4_SCOMX</name>
<dbReference type="AlphaFoldDB" id="A0A6A4TBD4"/>
<proteinExistence type="predicted"/>
<feature type="region of interest" description="Disordered" evidence="1">
    <location>
        <begin position="89"/>
        <end position="109"/>
    </location>
</feature>
<comment type="caution">
    <text evidence="2">The sequence shown here is derived from an EMBL/GenBank/DDBJ whole genome shotgun (WGS) entry which is preliminary data.</text>
</comment>
<dbReference type="SUPFAM" id="SSF53098">
    <property type="entry name" value="Ribonuclease H-like"/>
    <property type="match status" value="1"/>
</dbReference>
<organism evidence="2 3">
    <name type="scientific">Scophthalmus maximus</name>
    <name type="common">Turbot</name>
    <name type="synonym">Psetta maxima</name>
    <dbReference type="NCBI Taxonomy" id="52904"/>
    <lineage>
        <taxon>Eukaryota</taxon>
        <taxon>Metazoa</taxon>
        <taxon>Chordata</taxon>
        <taxon>Craniata</taxon>
        <taxon>Vertebrata</taxon>
        <taxon>Euteleostomi</taxon>
        <taxon>Actinopterygii</taxon>
        <taxon>Neopterygii</taxon>
        <taxon>Teleostei</taxon>
        <taxon>Neoteleostei</taxon>
        <taxon>Acanthomorphata</taxon>
        <taxon>Carangaria</taxon>
        <taxon>Pleuronectiformes</taxon>
        <taxon>Pleuronectoidei</taxon>
        <taxon>Scophthalmidae</taxon>
        <taxon>Scophthalmus</taxon>
    </lineage>
</organism>
<evidence type="ECO:0008006" key="4">
    <source>
        <dbReference type="Google" id="ProtNLM"/>
    </source>
</evidence>
<dbReference type="Proteomes" id="UP000438429">
    <property type="component" value="Unassembled WGS sequence"/>
</dbReference>
<dbReference type="PANTHER" id="PTHR46481">
    <property type="entry name" value="ZINC FINGER BED DOMAIN-CONTAINING PROTEIN 4"/>
    <property type="match status" value="1"/>
</dbReference>
<dbReference type="InterPro" id="IPR012337">
    <property type="entry name" value="RNaseH-like_sf"/>
</dbReference>
<dbReference type="EMBL" id="VEVO01000006">
    <property type="protein sequence ID" value="KAF0040464.1"/>
    <property type="molecule type" value="Genomic_DNA"/>
</dbReference>
<accession>A0A6A4TBD4</accession>
<sequence>MHIGKVLEPRYEIPSCTNVSSKIMPDIYEQEKMAIVNNLSKATSVALTTDGWTSRATESSLSVTAHYITAEWEMQSLVLQTRPLYESRTGTSLAQAEDKDSAIHGPKRRRQRYHYRCQGCH</sequence>
<evidence type="ECO:0000256" key="1">
    <source>
        <dbReference type="SAM" id="MobiDB-lite"/>
    </source>
</evidence>
<evidence type="ECO:0000313" key="2">
    <source>
        <dbReference type="EMBL" id="KAF0040464.1"/>
    </source>
</evidence>
<reference evidence="2 3" key="1">
    <citation type="submission" date="2019-06" db="EMBL/GenBank/DDBJ databases">
        <title>Draft genomes of female and male turbot (Scophthalmus maximus).</title>
        <authorList>
            <person name="Xu H."/>
            <person name="Xu X.-W."/>
            <person name="Shao C."/>
            <person name="Chen S."/>
        </authorList>
    </citation>
    <scope>NUCLEOTIDE SEQUENCE [LARGE SCALE GENOMIC DNA]</scope>
    <source>
        <strain evidence="2">Ysfricsl-2016a</strain>
        <tissue evidence="2">Blood</tissue>
    </source>
</reference>
<gene>
    <name evidence="2" type="ORF">F2P81_006362</name>
</gene>
<protein>
    <recommendedName>
        <fullName evidence="4">DUF659 domain-containing protein</fullName>
    </recommendedName>
</protein>
<evidence type="ECO:0000313" key="3">
    <source>
        <dbReference type="Proteomes" id="UP000438429"/>
    </source>
</evidence>